<proteinExistence type="predicted"/>
<dbReference type="AlphaFoldDB" id="A0A0R0CCJ8"/>
<dbReference type="PATRIC" id="fig|405444.3.peg.1930"/>
<evidence type="ECO:0000259" key="1">
    <source>
        <dbReference type="PROSITE" id="PS51819"/>
    </source>
</evidence>
<dbReference type="InterPro" id="IPR004360">
    <property type="entry name" value="Glyas_Fos-R_dOase_dom"/>
</dbReference>
<dbReference type="SUPFAM" id="SSF54593">
    <property type="entry name" value="Glyoxalase/Bleomycin resistance protein/Dihydroxybiphenyl dioxygenase"/>
    <property type="match status" value="1"/>
</dbReference>
<gene>
    <name evidence="2" type="ORF">ABB26_14130</name>
</gene>
<evidence type="ECO:0000313" key="3">
    <source>
        <dbReference type="Proteomes" id="UP000050864"/>
    </source>
</evidence>
<feature type="domain" description="VOC" evidence="1">
    <location>
        <begin position="1"/>
        <end position="111"/>
    </location>
</feature>
<dbReference type="STRING" id="405444.ABB26_14130"/>
<dbReference type="Pfam" id="PF00903">
    <property type="entry name" value="Glyoxalase"/>
    <property type="match status" value="1"/>
</dbReference>
<evidence type="ECO:0000313" key="2">
    <source>
        <dbReference type="EMBL" id="KRG63139.1"/>
    </source>
</evidence>
<reference evidence="2 3" key="1">
    <citation type="submission" date="2015-05" db="EMBL/GenBank/DDBJ databases">
        <title>Genome sequencing and analysis of members of genus Stenotrophomonas.</title>
        <authorList>
            <person name="Patil P.P."/>
            <person name="Midha S."/>
            <person name="Patil P.B."/>
        </authorList>
    </citation>
    <scope>NUCLEOTIDE SEQUENCE [LARGE SCALE GENOMIC DNA]</scope>
    <source>
        <strain evidence="2 3">DSM 18929</strain>
    </source>
</reference>
<protein>
    <recommendedName>
        <fullName evidence="1">VOC domain-containing protein</fullName>
    </recommendedName>
</protein>
<organism evidence="2 3">
    <name type="scientific">Stenotrophomonas humi</name>
    <dbReference type="NCBI Taxonomy" id="405444"/>
    <lineage>
        <taxon>Bacteria</taxon>
        <taxon>Pseudomonadati</taxon>
        <taxon>Pseudomonadota</taxon>
        <taxon>Gammaproteobacteria</taxon>
        <taxon>Lysobacterales</taxon>
        <taxon>Lysobacteraceae</taxon>
        <taxon>Stenotrophomonas</taxon>
    </lineage>
</organism>
<name>A0A0R0CCJ8_9GAMM</name>
<keyword evidence="3" id="KW-1185">Reference proteome</keyword>
<dbReference type="InterPro" id="IPR029068">
    <property type="entry name" value="Glyas_Bleomycin-R_OHBP_Dase"/>
</dbReference>
<dbReference type="EMBL" id="LDJI01000026">
    <property type="protein sequence ID" value="KRG63139.1"/>
    <property type="molecule type" value="Genomic_DNA"/>
</dbReference>
<dbReference type="Proteomes" id="UP000050864">
    <property type="component" value="Unassembled WGS sequence"/>
</dbReference>
<dbReference type="InterPro" id="IPR037523">
    <property type="entry name" value="VOC_core"/>
</dbReference>
<sequence length="119" mass="13052">MSPFLGTDDLPATLAFYQEKLGFDLAWEWGSPLEVAAVCRDQVEITLTCRSDARPGGISRIYIGIDAIDDYHAHLLQAGVTIDVPIDDRPYGMRDFSVVDPTGNVLTFGQPLPQPQPTC</sequence>
<accession>A0A0R0CCJ8</accession>
<comment type="caution">
    <text evidence="2">The sequence shown here is derived from an EMBL/GenBank/DDBJ whole genome shotgun (WGS) entry which is preliminary data.</text>
</comment>
<dbReference type="Gene3D" id="3.10.180.10">
    <property type="entry name" value="2,3-Dihydroxybiphenyl 1,2-Dioxygenase, domain 1"/>
    <property type="match status" value="1"/>
</dbReference>
<dbReference type="PROSITE" id="PS51819">
    <property type="entry name" value="VOC"/>
    <property type="match status" value="1"/>
</dbReference>